<keyword evidence="1" id="KW-1133">Transmembrane helix</keyword>
<keyword evidence="4" id="KW-1185">Reference proteome</keyword>
<organism evidence="3 4">
    <name type="scientific">Microcella pacifica</name>
    <dbReference type="NCBI Taxonomy" id="2591847"/>
    <lineage>
        <taxon>Bacteria</taxon>
        <taxon>Bacillati</taxon>
        <taxon>Actinomycetota</taxon>
        <taxon>Actinomycetes</taxon>
        <taxon>Micrococcales</taxon>
        <taxon>Microbacteriaceae</taxon>
        <taxon>Microcella</taxon>
    </lineage>
</organism>
<accession>A0A9E5JQY2</accession>
<sequence length="99" mass="11040">MSMKDPATESERVRKQAYRRLRAKRDFFRFLLVWAAVSAIVIAVWALATPNTFFWPLFPIGGMGIAAMFMAIDAFGPGTVITESAIDAEVQRMNRRGGA</sequence>
<keyword evidence="1" id="KW-0812">Transmembrane</keyword>
<dbReference type="OrthoDB" id="5145586at2"/>
<dbReference type="AlphaFoldDB" id="A0A9E5JQY2"/>
<dbReference type="Proteomes" id="UP000818266">
    <property type="component" value="Unassembled WGS sequence"/>
</dbReference>
<protein>
    <submittedName>
        <fullName evidence="3">2TM domain-containing protein</fullName>
    </submittedName>
</protein>
<evidence type="ECO:0000259" key="2">
    <source>
        <dbReference type="Pfam" id="PF13239"/>
    </source>
</evidence>
<evidence type="ECO:0000313" key="3">
    <source>
        <dbReference type="EMBL" id="NHF63990.1"/>
    </source>
</evidence>
<dbReference type="InterPro" id="IPR025698">
    <property type="entry name" value="2TM_dom"/>
</dbReference>
<dbReference type="RefSeq" id="WP_152584196.1">
    <property type="nucleotide sequence ID" value="NZ_JAVJPO010000004.1"/>
</dbReference>
<evidence type="ECO:0000256" key="1">
    <source>
        <dbReference type="SAM" id="Phobius"/>
    </source>
</evidence>
<feature type="transmembrane region" description="Helical" evidence="1">
    <location>
        <begin position="27"/>
        <end position="47"/>
    </location>
</feature>
<dbReference type="Pfam" id="PF13239">
    <property type="entry name" value="2TM"/>
    <property type="match status" value="1"/>
</dbReference>
<dbReference type="EMBL" id="VIKT02000028">
    <property type="protein sequence ID" value="NHF63990.1"/>
    <property type="molecule type" value="Genomic_DNA"/>
</dbReference>
<evidence type="ECO:0000313" key="4">
    <source>
        <dbReference type="Proteomes" id="UP000818266"/>
    </source>
</evidence>
<keyword evidence="1" id="KW-0472">Membrane</keyword>
<gene>
    <name evidence="3" type="ORF">FK219_012220</name>
</gene>
<comment type="caution">
    <text evidence="3">The sequence shown here is derived from an EMBL/GenBank/DDBJ whole genome shotgun (WGS) entry which is preliminary data.</text>
</comment>
<feature type="domain" description="2TM" evidence="2">
    <location>
        <begin position="15"/>
        <end position="77"/>
    </location>
</feature>
<name>A0A9E5JQY2_9MICO</name>
<reference evidence="3 4" key="1">
    <citation type="submission" date="2020-03" db="EMBL/GenBank/DDBJ databases">
        <title>Chryseoglobus sp. isolated from a deep-sea seamount.</title>
        <authorList>
            <person name="Zhang D.-C."/>
        </authorList>
    </citation>
    <scope>NUCLEOTIDE SEQUENCE [LARGE SCALE GENOMIC DNA]</scope>
    <source>
        <strain evidence="3 4">KN1116</strain>
    </source>
</reference>
<proteinExistence type="predicted"/>